<dbReference type="Gene3D" id="3.30.465.10">
    <property type="match status" value="1"/>
</dbReference>
<dbReference type="PANTHER" id="PTHR42659">
    <property type="entry name" value="XANTHINE DEHYDROGENASE SUBUNIT C-RELATED"/>
    <property type="match status" value="1"/>
</dbReference>
<dbReference type="InterPro" id="IPR016169">
    <property type="entry name" value="FAD-bd_PCMH_sub2"/>
</dbReference>
<keyword evidence="3" id="KW-0560">Oxidoreductase</keyword>
<sequence>MLISEIDLVSPVSLQECLKLLSDNSNDHRVIAGGTDAAVRMKEGKWRPEVWINIKGLHELRYISEKNGVIHIGPLTTHTDIIRHTLLQKKADVLVEAAREVGATQMQNMGTIGGNIGTASPAGDTIPALYVLGAVIELRSMTSVRQIPIEEFFIGPGKTILKTNEMITNIMIPPQKANEIGIFQKLGPRKAQSISIVNVAISLLMGKDRKCLGGKIAFGAVAPTIIRAKKCEALLTQQPLTDEMIQNIGKIAWKEVMPITDGRATAAYRRDMASSLLERGLYRLLRRWENDGEK</sequence>
<dbReference type="SUPFAM" id="SSF55447">
    <property type="entry name" value="CO dehydrogenase flavoprotein C-terminal domain-like"/>
    <property type="match status" value="1"/>
</dbReference>
<dbReference type="InterPro" id="IPR036683">
    <property type="entry name" value="CO_DH_flav_C_dom_sf"/>
</dbReference>
<dbReference type="PANTHER" id="PTHR42659:SF2">
    <property type="entry name" value="XANTHINE DEHYDROGENASE SUBUNIT C-RELATED"/>
    <property type="match status" value="1"/>
</dbReference>
<dbReference type="InterPro" id="IPR005107">
    <property type="entry name" value="CO_DH_flav_C"/>
</dbReference>
<feature type="domain" description="FAD-binding PCMH-type" evidence="4">
    <location>
        <begin position="1"/>
        <end position="177"/>
    </location>
</feature>
<dbReference type="Gene3D" id="3.30.43.10">
    <property type="entry name" value="Uridine Diphospho-n-acetylenolpyruvylglucosamine Reductase, domain 2"/>
    <property type="match status" value="1"/>
</dbReference>
<keyword evidence="1" id="KW-0285">Flavoprotein</keyword>
<dbReference type="SMART" id="SM01092">
    <property type="entry name" value="CO_deh_flav_C"/>
    <property type="match status" value="1"/>
</dbReference>
<evidence type="ECO:0000313" key="5">
    <source>
        <dbReference type="EMBL" id="MBM7583737.1"/>
    </source>
</evidence>
<dbReference type="Pfam" id="PF03450">
    <property type="entry name" value="CO_deh_flav_C"/>
    <property type="match status" value="1"/>
</dbReference>
<dbReference type="InterPro" id="IPR016167">
    <property type="entry name" value="FAD-bd_PCMH_sub1"/>
</dbReference>
<dbReference type="InterPro" id="IPR016166">
    <property type="entry name" value="FAD-bd_PCMH"/>
</dbReference>
<dbReference type="PROSITE" id="PS51387">
    <property type="entry name" value="FAD_PCMH"/>
    <property type="match status" value="1"/>
</dbReference>
<dbReference type="Pfam" id="PF00941">
    <property type="entry name" value="FAD_binding_5"/>
    <property type="match status" value="1"/>
</dbReference>
<organism evidence="5 6">
    <name type="scientific">Rossellomorea pakistanensis</name>
    <dbReference type="NCBI Taxonomy" id="992288"/>
    <lineage>
        <taxon>Bacteria</taxon>
        <taxon>Bacillati</taxon>
        <taxon>Bacillota</taxon>
        <taxon>Bacilli</taxon>
        <taxon>Bacillales</taxon>
        <taxon>Bacillaceae</taxon>
        <taxon>Rossellomorea</taxon>
    </lineage>
</organism>
<gene>
    <name evidence="5" type="ORF">JOC86_000274</name>
</gene>
<proteinExistence type="predicted"/>
<evidence type="ECO:0000259" key="4">
    <source>
        <dbReference type="PROSITE" id="PS51387"/>
    </source>
</evidence>
<evidence type="ECO:0000256" key="1">
    <source>
        <dbReference type="ARBA" id="ARBA00022630"/>
    </source>
</evidence>
<accession>A0ABS2N7B5</accession>
<keyword evidence="2" id="KW-0274">FAD</keyword>
<dbReference type="InterPro" id="IPR051312">
    <property type="entry name" value="Diverse_Substr_Oxidored"/>
</dbReference>
<protein>
    <submittedName>
        <fullName evidence="5">CO/xanthine dehydrogenase FAD-binding subunit</fullName>
    </submittedName>
</protein>
<evidence type="ECO:0000256" key="3">
    <source>
        <dbReference type="ARBA" id="ARBA00023002"/>
    </source>
</evidence>
<name>A0ABS2N7B5_9BACI</name>
<dbReference type="EMBL" id="JAFBDZ010000001">
    <property type="protein sequence ID" value="MBM7583737.1"/>
    <property type="molecule type" value="Genomic_DNA"/>
</dbReference>
<dbReference type="Gene3D" id="3.30.390.50">
    <property type="entry name" value="CO dehydrogenase flavoprotein, C-terminal domain"/>
    <property type="match status" value="1"/>
</dbReference>
<comment type="caution">
    <text evidence="5">The sequence shown here is derived from an EMBL/GenBank/DDBJ whole genome shotgun (WGS) entry which is preliminary data.</text>
</comment>
<dbReference type="SUPFAM" id="SSF56176">
    <property type="entry name" value="FAD-binding/transporter-associated domain-like"/>
    <property type="match status" value="1"/>
</dbReference>
<dbReference type="Proteomes" id="UP001646157">
    <property type="component" value="Unassembled WGS sequence"/>
</dbReference>
<reference evidence="5 6" key="1">
    <citation type="submission" date="2021-01" db="EMBL/GenBank/DDBJ databases">
        <title>Genomic Encyclopedia of Type Strains, Phase IV (KMG-IV): sequencing the most valuable type-strain genomes for metagenomic binning, comparative biology and taxonomic classification.</title>
        <authorList>
            <person name="Goeker M."/>
        </authorList>
    </citation>
    <scope>NUCLEOTIDE SEQUENCE [LARGE SCALE GENOMIC DNA]</scope>
    <source>
        <strain evidence="5 6">DSM 24834</strain>
    </source>
</reference>
<dbReference type="RefSeq" id="WP_205167980.1">
    <property type="nucleotide sequence ID" value="NZ_JAFBDZ010000001.1"/>
</dbReference>
<evidence type="ECO:0000256" key="2">
    <source>
        <dbReference type="ARBA" id="ARBA00022827"/>
    </source>
</evidence>
<dbReference type="InterPro" id="IPR036318">
    <property type="entry name" value="FAD-bd_PCMH-like_sf"/>
</dbReference>
<keyword evidence="6" id="KW-1185">Reference proteome</keyword>
<evidence type="ECO:0000313" key="6">
    <source>
        <dbReference type="Proteomes" id="UP001646157"/>
    </source>
</evidence>
<dbReference type="InterPro" id="IPR002346">
    <property type="entry name" value="Mopterin_DH_FAD-bd"/>
</dbReference>